<dbReference type="Pfam" id="PF04085">
    <property type="entry name" value="MreC"/>
    <property type="match status" value="1"/>
</dbReference>
<evidence type="ECO:0000256" key="2">
    <source>
        <dbReference type="ARBA" id="ARBA00013855"/>
    </source>
</evidence>
<keyword evidence="5" id="KW-0175">Coiled coil</keyword>
<dbReference type="InterPro" id="IPR055342">
    <property type="entry name" value="MreC_beta-barrel_core"/>
</dbReference>
<protein>
    <recommendedName>
        <fullName evidence="2">Cell shape-determining protein MreC</fullName>
    </recommendedName>
    <alternativeName>
        <fullName evidence="4">Cell shape protein MreC</fullName>
    </alternativeName>
</protein>
<comment type="similarity">
    <text evidence="1">Belongs to the MreC family.</text>
</comment>
<dbReference type="GO" id="GO:0008360">
    <property type="term" value="P:regulation of cell shape"/>
    <property type="evidence" value="ECO:0007669"/>
    <property type="project" value="UniProtKB-KW"/>
</dbReference>
<dbReference type="InterPro" id="IPR042175">
    <property type="entry name" value="Cell/Rod_MreC_2"/>
</dbReference>
<comment type="caution">
    <text evidence="7">The sequence shown here is derived from an EMBL/GenBank/DDBJ whole genome shotgun (WGS) entry which is preliminary data.</text>
</comment>
<organism evidence="7 8">
    <name type="scientific">Meiothermus taiwanensis</name>
    <dbReference type="NCBI Taxonomy" id="172827"/>
    <lineage>
        <taxon>Bacteria</taxon>
        <taxon>Thermotogati</taxon>
        <taxon>Deinococcota</taxon>
        <taxon>Deinococci</taxon>
        <taxon>Thermales</taxon>
        <taxon>Thermaceae</taxon>
        <taxon>Meiothermus</taxon>
    </lineage>
</organism>
<sequence>MSIAILRRGLLLGLVVLGLLLATVTRQSAPTLPGEFAARIAPVFGFSFRLGQNTRASLNAIFDRRDLRAELRRMQAELQQLRQENQRLTLENRRLQATLRVQAVQGLGVVAVAPVIDEDPSGLYQRLFLGAGSAQGLRVGMPVTTASGLVGVITEVTPNQAVVRTILDPESRVGVRLANAPGRGIAYGAPPRMLRVEIAPEANVKPGDTVVSGAIQGLYPAGITVGTVEQVLPLAPGALKKVLMVRPAVQLSLLEEVQVLRPL</sequence>
<reference evidence="7 8" key="1">
    <citation type="submission" date="2018-08" db="EMBL/GenBank/DDBJ databases">
        <title>Meiothermus cateniformans JCM 15151 genome sequencing project.</title>
        <authorList>
            <person name="Da Costa M.S."/>
            <person name="Albuquerque L."/>
            <person name="Raposo P."/>
            <person name="Froufe H.J.C."/>
            <person name="Barroso C.S."/>
            <person name="Egas C."/>
        </authorList>
    </citation>
    <scope>NUCLEOTIDE SEQUENCE [LARGE SCALE GENOMIC DNA]</scope>
    <source>
        <strain evidence="7 8">JCM 15151</strain>
    </source>
</reference>
<dbReference type="GO" id="GO:0005886">
    <property type="term" value="C:plasma membrane"/>
    <property type="evidence" value="ECO:0007669"/>
    <property type="project" value="TreeGrafter"/>
</dbReference>
<dbReference type="AlphaFoldDB" id="A0A399DWT0"/>
<dbReference type="EMBL" id="QWKX01000056">
    <property type="protein sequence ID" value="RIH75863.1"/>
    <property type="molecule type" value="Genomic_DNA"/>
</dbReference>
<dbReference type="RefSeq" id="WP_027887746.1">
    <property type="nucleotide sequence ID" value="NZ_JBHSXZ010000049.1"/>
</dbReference>
<evidence type="ECO:0000256" key="4">
    <source>
        <dbReference type="ARBA" id="ARBA00032089"/>
    </source>
</evidence>
<evidence type="ECO:0000313" key="8">
    <source>
        <dbReference type="Proteomes" id="UP000266089"/>
    </source>
</evidence>
<dbReference type="Gene3D" id="2.40.10.340">
    <property type="entry name" value="Rod shape-determining protein MreC, domain 1"/>
    <property type="match status" value="1"/>
</dbReference>
<gene>
    <name evidence="7" type="primary">mreC</name>
    <name evidence="7" type="ORF">Mcate_02036</name>
</gene>
<name>A0A399DWT0_9DEIN</name>
<evidence type="ECO:0000256" key="1">
    <source>
        <dbReference type="ARBA" id="ARBA00009369"/>
    </source>
</evidence>
<dbReference type="NCBIfam" id="NF010520">
    <property type="entry name" value="PRK13922.13-5"/>
    <property type="match status" value="1"/>
</dbReference>
<evidence type="ECO:0000259" key="6">
    <source>
        <dbReference type="Pfam" id="PF04085"/>
    </source>
</evidence>
<evidence type="ECO:0000256" key="5">
    <source>
        <dbReference type="SAM" id="Coils"/>
    </source>
</evidence>
<dbReference type="PANTHER" id="PTHR34138">
    <property type="entry name" value="CELL SHAPE-DETERMINING PROTEIN MREC"/>
    <property type="match status" value="1"/>
</dbReference>
<evidence type="ECO:0000256" key="3">
    <source>
        <dbReference type="ARBA" id="ARBA00022960"/>
    </source>
</evidence>
<dbReference type="Gene3D" id="2.40.10.350">
    <property type="entry name" value="Rod shape-determining protein MreC, domain 2"/>
    <property type="match status" value="1"/>
</dbReference>
<evidence type="ECO:0000313" key="7">
    <source>
        <dbReference type="EMBL" id="RIH75863.1"/>
    </source>
</evidence>
<feature type="domain" description="Rod shape-determining protein MreC beta-barrel core" evidence="6">
    <location>
        <begin position="115"/>
        <end position="260"/>
    </location>
</feature>
<proteinExistence type="inferred from homology"/>
<dbReference type="InterPro" id="IPR007221">
    <property type="entry name" value="MreC"/>
</dbReference>
<keyword evidence="3" id="KW-0133">Cell shape</keyword>
<accession>A0A399DWT0</accession>
<dbReference type="OrthoDB" id="25667at2"/>
<dbReference type="PANTHER" id="PTHR34138:SF1">
    <property type="entry name" value="CELL SHAPE-DETERMINING PROTEIN MREC"/>
    <property type="match status" value="1"/>
</dbReference>
<feature type="coiled-coil region" evidence="5">
    <location>
        <begin position="64"/>
        <end position="98"/>
    </location>
</feature>
<dbReference type="PIRSF" id="PIRSF038471">
    <property type="entry name" value="MreC"/>
    <property type="match status" value="1"/>
</dbReference>
<dbReference type="Proteomes" id="UP000266089">
    <property type="component" value="Unassembled WGS sequence"/>
</dbReference>
<dbReference type="InterPro" id="IPR042177">
    <property type="entry name" value="Cell/Rod_1"/>
</dbReference>